<dbReference type="SUPFAM" id="SSF53383">
    <property type="entry name" value="PLP-dependent transferases"/>
    <property type="match status" value="1"/>
</dbReference>
<dbReference type="OrthoDB" id="3224382at2"/>
<dbReference type="InterPro" id="IPR015422">
    <property type="entry name" value="PyrdxlP-dep_Trfase_small"/>
</dbReference>
<keyword evidence="8" id="KW-1185">Reference proteome</keyword>
<protein>
    <recommendedName>
        <fullName evidence="2">cysteine-S-conjugate beta-lyase</fullName>
        <ecNumber evidence="2">4.4.1.13</ecNumber>
    </recommendedName>
</protein>
<proteinExistence type="inferred from homology"/>
<evidence type="ECO:0000256" key="1">
    <source>
        <dbReference type="ARBA" id="ARBA00001933"/>
    </source>
</evidence>
<dbReference type="InterPro" id="IPR004839">
    <property type="entry name" value="Aminotransferase_I/II_large"/>
</dbReference>
<evidence type="ECO:0000256" key="3">
    <source>
        <dbReference type="ARBA" id="ARBA00022898"/>
    </source>
</evidence>
<dbReference type="InterPro" id="IPR051798">
    <property type="entry name" value="Class-II_PLP-Dep_Aminotrans"/>
</dbReference>
<dbReference type="CDD" id="cd00609">
    <property type="entry name" value="AAT_like"/>
    <property type="match status" value="1"/>
</dbReference>
<feature type="domain" description="Aminotransferase class I/classII large" evidence="6">
    <location>
        <begin position="68"/>
        <end position="375"/>
    </location>
</feature>
<sequence length="381" mass="40858">MQPVTADPIEILRQRSSEKWTAYPADVLPLFVAEMDYPLAPVIAQSLMARIAASDTGYVGSSSTLPLAFAGFAERAWGWTVDPERVRTTTDVSVAIVETLRQAISPGDAVVITPPVYPPFFDLIPEAGGVVAEVPLLDDGATWSIDLAGLERAFAAGATAMLLCNPHNPVGLVHSRESLEAVALLADSYKVTVISDEIHGPLVHPGVHFSPYLSVSDAARKRGVTVTSASKGWNLAGLKCAIMVAGGKRGMRVLDRMPYEVAFRTSLFGLHASIAAFEHGEEWLDGALASITANRELLSSLLTELLPDVRYRMPDASYLAWLDFTAMGLGDDPSIRILDEARVALNPGPTFGTEGRGFARLNLACSPEVLSEAIMRMALTL</sequence>
<dbReference type="PANTHER" id="PTHR43525">
    <property type="entry name" value="PROTEIN MALY"/>
    <property type="match status" value="1"/>
</dbReference>
<dbReference type="Pfam" id="PF00155">
    <property type="entry name" value="Aminotran_1_2"/>
    <property type="match status" value="1"/>
</dbReference>
<dbReference type="InterPro" id="IPR015421">
    <property type="entry name" value="PyrdxlP-dep_Trfase_major"/>
</dbReference>
<keyword evidence="4 7" id="KW-0456">Lyase</keyword>
<evidence type="ECO:0000256" key="5">
    <source>
        <dbReference type="ARBA" id="ARBA00037974"/>
    </source>
</evidence>
<dbReference type="GO" id="GO:0030170">
    <property type="term" value="F:pyridoxal phosphate binding"/>
    <property type="evidence" value="ECO:0007669"/>
    <property type="project" value="InterPro"/>
</dbReference>
<comment type="cofactor">
    <cofactor evidence="1">
        <name>pyridoxal 5'-phosphate</name>
        <dbReference type="ChEBI" id="CHEBI:597326"/>
    </cofactor>
</comment>
<dbReference type="Gene3D" id="3.40.640.10">
    <property type="entry name" value="Type I PLP-dependent aspartate aminotransferase-like (Major domain)"/>
    <property type="match status" value="1"/>
</dbReference>
<dbReference type="AlphaFoldDB" id="A0A2C8Z8I8"/>
<reference evidence="7 8" key="1">
    <citation type="submission" date="2017-09" db="EMBL/GenBank/DDBJ databases">
        <authorList>
            <person name="Ehlers B."/>
            <person name="Leendertz F.H."/>
        </authorList>
    </citation>
    <scope>NUCLEOTIDE SEQUENCE [LARGE SCALE GENOMIC DNA]</scope>
    <source>
        <strain evidence="7 8">CGMCC 1.05381</strain>
    </source>
</reference>
<dbReference type="Proteomes" id="UP000219440">
    <property type="component" value="Unassembled WGS sequence"/>
</dbReference>
<gene>
    <name evidence="7" type="ORF">SAMN06296378_1072</name>
</gene>
<organism evidence="7 8">
    <name type="scientific">Salinibacterium xinjiangense</name>
    <dbReference type="NCBI Taxonomy" id="386302"/>
    <lineage>
        <taxon>Bacteria</taxon>
        <taxon>Bacillati</taxon>
        <taxon>Actinomycetota</taxon>
        <taxon>Actinomycetes</taxon>
        <taxon>Micrococcales</taxon>
        <taxon>Microbacteriaceae</taxon>
        <taxon>Salinibacterium</taxon>
    </lineage>
</organism>
<evidence type="ECO:0000313" key="7">
    <source>
        <dbReference type="EMBL" id="SOE60276.1"/>
    </source>
</evidence>
<dbReference type="GO" id="GO:0047804">
    <property type="term" value="F:cysteine-S-conjugate beta-lyase activity"/>
    <property type="evidence" value="ECO:0007669"/>
    <property type="project" value="UniProtKB-EC"/>
</dbReference>
<dbReference type="InterPro" id="IPR015424">
    <property type="entry name" value="PyrdxlP-dep_Trfase"/>
</dbReference>
<evidence type="ECO:0000259" key="6">
    <source>
        <dbReference type="Pfam" id="PF00155"/>
    </source>
</evidence>
<evidence type="ECO:0000313" key="8">
    <source>
        <dbReference type="Proteomes" id="UP000219440"/>
    </source>
</evidence>
<dbReference type="EC" id="4.4.1.13" evidence="2"/>
<accession>A0A2C8Z8I8</accession>
<evidence type="ECO:0000256" key="2">
    <source>
        <dbReference type="ARBA" id="ARBA00012224"/>
    </source>
</evidence>
<name>A0A2C8Z8I8_9MICO</name>
<dbReference type="RefSeq" id="WP_097060399.1">
    <property type="nucleotide sequence ID" value="NZ_BMLC01000001.1"/>
</dbReference>
<comment type="similarity">
    <text evidence="5">Belongs to the class-II pyridoxal-phosphate-dependent aminotransferase family. MalY/PatB cystathionine beta-lyase subfamily.</text>
</comment>
<keyword evidence="3" id="KW-0663">Pyridoxal phosphate</keyword>
<dbReference type="Gene3D" id="3.90.1150.10">
    <property type="entry name" value="Aspartate Aminotransferase, domain 1"/>
    <property type="match status" value="1"/>
</dbReference>
<dbReference type="PANTHER" id="PTHR43525:SF2">
    <property type="entry name" value="CYSTATHIONINE BETA-LYASE-RELATED"/>
    <property type="match status" value="1"/>
</dbReference>
<evidence type="ECO:0000256" key="4">
    <source>
        <dbReference type="ARBA" id="ARBA00023239"/>
    </source>
</evidence>
<dbReference type="EMBL" id="OCST01000002">
    <property type="protein sequence ID" value="SOE60276.1"/>
    <property type="molecule type" value="Genomic_DNA"/>
</dbReference>